<dbReference type="Pfam" id="PF08167">
    <property type="entry name" value="RIX1"/>
    <property type="match status" value="1"/>
</dbReference>
<evidence type="ECO:0000259" key="6">
    <source>
        <dbReference type="Pfam" id="PF08167"/>
    </source>
</evidence>
<comment type="similarity">
    <text evidence="2">Belongs to the RIX1/PELP1 family.</text>
</comment>
<feature type="domain" description="Pre-rRNA-processing protein RIX1 N-terminal" evidence="6">
    <location>
        <begin position="13"/>
        <end position="204"/>
    </location>
</feature>
<dbReference type="InterPro" id="IPR016024">
    <property type="entry name" value="ARM-type_fold"/>
</dbReference>
<reference evidence="7 8" key="1">
    <citation type="submission" date="2018-02" db="EMBL/GenBank/DDBJ databases">
        <title>Draft genome sequences of Elsinoe sp., causing black scab on jojoba.</title>
        <authorList>
            <person name="Stodart B."/>
            <person name="Jeffress S."/>
            <person name="Ash G."/>
            <person name="Arun Chinnappa K."/>
        </authorList>
    </citation>
    <scope>NUCLEOTIDE SEQUENCE [LARGE SCALE GENOMIC DNA]</scope>
    <source>
        <strain evidence="7 8">Hillstone_2</strain>
    </source>
</reference>
<comment type="caution">
    <text evidence="7">The sequence shown here is derived from an EMBL/GenBank/DDBJ whole genome shotgun (WGS) entry which is preliminary data.</text>
</comment>
<feature type="region of interest" description="Disordered" evidence="5">
    <location>
        <begin position="733"/>
        <end position="754"/>
    </location>
</feature>
<dbReference type="GO" id="GO:0006364">
    <property type="term" value="P:rRNA processing"/>
    <property type="evidence" value="ECO:0007669"/>
    <property type="project" value="TreeGrafter"/>
</dbReference>
<evidence type="ECO:0000256" key="3">
    <source>
        <dbReference type="ARBA" id="ARBA00021502"/>
    </source>
</evidence>
<feature type="compositionally biased region" description="Basic and acidic residues" evidence="5">
    <location>
        <begin position="697"/>
        <end position="708"/>
    </location>
</feature>
<feature type="region of interest" description="Disordered" evidence="5">
    <location>
        <begin position="631"/>
        <end position="710"/>
    </location>
</feature>
<dbReference type="AlphaFoldDB" id="A0A4U7B3U1"/>
<dbReference type="SUPFAM" id="SSF48371">
    <property type="entry name" value="ARM repeat"/>
    <property type="match status" value="1"/>
</dbReference>
<proteinExistence type="inferred from homology"/>
<feature type="compositionally biased region" description="Polar residues" evidence="5">
    <location>
        <begin position="469"/>
        <end position="480"/>
    </location>
</feature>
<evidence type="ECO:0000256" key="1">
    <source>
        <dbReference type="ARBA" id="ARBA00004123"/>
    </source>
</evidence>
<accession>A0A4U7B3U1</accession>
<dbReference type="InterPro" id="IPR012583">
    <property type="entry name" value="RIX1_N"/>
</dbReference>
<evidence type="ECO:0000256" key="5">
    <source>
        <dbReference type="SAM" id="MobiDB-lite"/>
    </source>
</evidence>
<dbReference type="Proteomes" id="UP000308133">
    <property type="component" value="Unassembled WGS sequence"/>
</dbReference>
<keyword evidence="4" id="KW-0539">Nucleus</keyword>
<dbReference type="PANTHER" id="PTHR34105:SF1">
    <property type="entry name" value="PROLINE-, GLUTAMIC ACID- AND LEUCINE-RICH PROTEIN 1"/>
    <property type="match status" value="1"/>
</dbReference>
<evidence type="ECO:0000313" key="8">
    <source>
        <dbReference type="Proteomes" id="UP000308133"/>
    </source>
</evidence>
<name>A0A4U7B3U1_9PEZI</name>
<organism evidence="7 8">
    <name type="scientific">Elsinoe australis</name>
    <dbReference type="NCBI Taxonomy" id="40998"/>
    <lineage>
        <taxon>Eukaryota</taxon>
        <taxon>Fungi</taxon>
        <taxon>Dikarya</taxon>
        <taxon>Ascomycota</taxon>
        <taxon>Pezizomycotina</taxon>
        <taxon>Dothideomycetes</taxon>
        <taxon>Dothideomycetidae</taxon>
        <taxon>Myriangiales</taxon>
        <taxon>Elsinoaceae</taxon>
        <taxon>Elsinoe</taxon>
    </lineage>
</organism>
<sequence>MVQARDPGGLSVLRAISVRLSSVKASQLPHIVASQIQSLKDCRDLLSQPRNTSQNGGDAGVVIHRFYTQLATLVQGRSVEERWAAAVLIKATVEAGGYEVLSKCKHWVSGLLTNLRKPDPPSTRALYVTTLTRIFILTWSYPSLVREITTPSLSPFIKTCLGNVGSQNRDEKELRVVLESFTHLIPHHHTTFRSHVKDIESIATQESGLSDSDLAAPGVRTYSTATRLSAARLVTALHGCEPKQGYATSWENAIDATIEKTQRATDVVLYGVDEDLESAATSAKAYAVKHMNGQSPQNRVVSMHANSERITNGLDALSCYISSDSTGSVAVQIHQLDGLVQRLLGCVYGATAQGPSLRFTPDVGRDERDTGISVLPQIHVSALHLLTSLLDRYGSLLSHLAHTYIAQLRWLFQAEKDYREIRRTCYDVLVKVLSISGPSLSKETVEQISTILRAGCDDVLPPKEVPYTSDGSANGSTSRANGLLKQASKSEQQEPTLTGLKFAASRLLVATYHHVPASLLSDSNRTSLDRTAILAQQKEAIAASVLNPGRKQGSGAASSLLPFLARTTGSDTAIESLLRPRMPVLQSGDVALPMDNINSARSDAIGVPEPDNHGFGVEDYNEHAQIQQELQDSMDVTTPKDLSDDYTSTTRKRAADEAVTTEAMSDKRPRIAPNDGVDESVERPSATESSASFGEAIRAEDESNETEKPGLPVEAISAETTAAIVAPEPVQQGAITGDANQVSIQDQESDDDDFVIPDLTMDVSEDEEE</sequence>
<evidence type="ECO:0000313" key="7">
    <source>
        <dbReference type="EMBL" id="TKX25983.1"/>
    </source>
</evidence>
<dbReference type="GO" id="GO:0005634">
    <property type="term" value="C:nucleus"/>
    <property type="evidence" value="ECO:0007669"/>
    <property type="project" value="UniProtKB-SubCell"/>
</dbReference>
<gene>
    <name evidence="7" type="ORF">C1H76_1830</name>
</gene>
<dbReference type="PANTHER" id="PTHR34105">
    <property type="entry name" value="PROLINE-, GLUTAMIC ACID- AND LEUCINE-RICH PROTEIN 1"/>
    <property type="match status" value="1"/>
</dbReference>
<dbReference type="EMBL" id="PTQR01000021">
    <property type="protein sequence ID" value="TKX25983.1"/>
    <property type="molecule type" value="Genomic_DNA"/>
</dbReference>
<evidence type="ECO:0000256" key="4">
    <source>
        <dbReference type="ARBA" id="ARBA00023242"/>
    </source>
</evidence>
<evidence type="ECO:0000256" key="2">
    <source>
        <dbReference type="ARBA" id="ARBA00010511"/>
    </source>
</evidence>
<feature type="region of interest" description="Disordered" evidence="5">
    <location>
        <begin position="466"/>
        <end position="492"/>
    </location>
</feature>
<comment type="subcellular location">
    <subcellularLocation>
        <location evidence="1">Nucleus</location>
    </subcellularLocation>
</comment>
<protein>
    <recommendedName>
        <fullName evidence="3">Pre-rRNA-processing protein RIX1</fullName>
    </recommendedName>
</protein>